<evidence type="ECO:0000256" key="1">
    <source>
        <dbReference type="ARBA" id="ARBA00004141"/>
    </source>
</evidence>
<feature type="transmembrane region" description="Helical" evidence="10">
    <location>
        <begin position="1226"/>
        <end position="1247"/>
    </location>
</feature>
<dbReference type="InterPro" id="IPR034001">
    <property type="entry name" value="ABCG_PDR_1"/>
</dbReference>
<dbReference type="InterPro" id="IPR003593">
    <property type="entry name" value="AAA+_ATPase"/>
</dbReference>
<name>A0A5C3L2N9_COPMA</name>
<evidence type="ECO:0000313" key="12">
    <source>
        <dbReference type="EMBL" id="TFK22428.1"/>
    </source>
</evidence>
<dbReference type="GO" id="GO:0016887">
    <property type="term" value="F:ATP hydrolysis activity"/>
    <property type="evidence" value="ECO:0007669"/>
    <property type="project" value="InterPro"/>
</dbReference>
<dbReference type="STRING" id="230819.A0A5C3L2N9"/>
<dbReference type="GO" id="GO:0140359">
    <property type="term" value="F:ABC-type transporter activity"/>
    <property type="evidence" value="ECO:0007669"/>
    <property type="project" value="InterPro"/>
</dbReference>
<keyword evidence="4 10" id="KW-0812">Transmembrane</keyword>
<comment type="similarity">
    <text evidence="2">Belongs to the ABC transporter superfamily. ABCG family. PDR (TC 3.A.1.205) subfamily.</text>
</comment>
<protein>
    <submittedName>
        <fullName evidence="12">Pleiotropic drug resistance ABC transporter</fullName>
    </submittedName>
</protein>
<dbReference type="PROSITE" id="PS00211">
    <property type="entry name" value="ABC_TRANSPORTER_1"/>
    <property type="match status" value="1"/>
</dbReference>
<feature type="transmembrane region" description="Helical" evidence="10">
    <location>
        <begin position="807"/>
        <end position="825"/>
    </location>
</feature>
<sequence length="1542" mass="172434">MSMASTGNNRNPQQPQEDGVVQHEQLARSHSDPQSVASPGEGILVTHGEHVSLAPGVLNEHNQHPSFLPEPSVSHSIRPIRHLQQRHSHVSVDYFDPTGMQGLSRALSQLSEQPSVEEGPERPHSTASSESTIVVGEDIDFEQLVRQYLRKRDKAEIKPRQLGVLFSNLRVVGMGASASFQPTLGSLLNPLNIFKAIHTSRHPPLRDILSDFDGLVRPGEMLLVLGRPGSGCSTLLKVLANRRAGYHRIEGDVTYGSLTYQQIAKHFRGDVQYCPEDDVHFPTLTVDQTIHFAAKTRAPQARIEGQSRKQFTRVVTDVYETIFGLRHVKDTVVGDASVRGVSGGEKKRVSISEAMATRSLITSWDNSTRGLDSSTALEYVRALRIGTDLVRDATIVSIYQAGQSLYELFDKVCLIYEGRMVYFGPAHLARQYFIDMGYVAAGRQTTPDFLVSVTNPNGRSTINDADKVKNGIPKTPVEFERYYRESDIYRLNVEDMTDYRSKFTDQKGIATGYKESSKQEHASHTRPTSAYMISIPMQVRIVMVRRMQIMKGNFLAQGLNTATFVLQAVIIGTTFLKVGNNTGAYFSRGGVIFFSVFLPALFSMSEIPSLFAQRPIVHRHEQAAMYHPMVEALAMTLVDLPFVFVTMGLFCVIIYFVVQLQQTAGQFFIFFLFIFTISVTFKAFFRALAAAFHSEAPAQALAGVLLLALSVYAGYQIPRPSMIGALRWISYINPTLYAFDSLMTNEFHTLDGYCSNLVPSGPGYEGVSLQNQVCPVLGAQPGQDRVDGNTYLALSFRYYHHNLWRNYGILVAFGVGFLCVLLLFSEFNTGVAGDRDIILFKRGTKPAVVQEAEAAVGDDEEKERVLTKQNEVSGDAKGANETQDALAEQPKMTNVFSWDHIKYVVPVAGEDRTLLDDVSGYVAPGKLTALMGESGAGKTTLLNVLAERTDTGVVTGDRFFNGQALPPDFQSQTGYCQQMDTHVGNATVREALQFSARLRQPSSVPTAEKDSYAEKCLKMCGLEEFADAMIGSLSVEQKKRTTIGVELVAKPKLLLFLDEPTSGLDSQSAWAIVSFLRSLADNGQAILCTIHQPSAELFQVFDRLLLLKKGGQTVFFGDIGGNSSELINYFEQNGARKCQPEENPAEYMLDIIGAGATATTDRDWNEVWLQSKERGLAKEHLERVHEEGRKSPPVSATLQSTYANPWIYQARCVGKRSFLTYWRDPTYLMSKITLNVIGGLFIGFTFFKSKDTIQGSQNKLFAIFMGTILSAPLGGQLHVPYIKMRNIYEIRERSSRMYHWTALVTAQILVEVPWNILGSTLFFFCWYWTVGFPNSRWAFTYLMYGFLFPVYYTTIALAVASLCPTAEIASMMFSFLFSFVLTFDGVVQPYRELGWWRWMYRLSPYTYLIEAIVGQAIGRSPINCSTTELAMLEPPSGQTCGSYMAQYIARAGGYLTNSDALSGCRFCSSRTTDEWLGPTFNIFWHNHWRDCGIFCGYILFNFALVYIFTYLARIRRHRHMSWIMSKLSEAMDRFKKPKTEAT</sequence>
<dbReference type="Gene3D" id="3.40.50.300">
    <property type="entry name" value="P-loop containing nucleotide triphosphate hydrolases"/>
    <property type="match status" value="2"/>
</dbReference>
<feature type="region of interest" description="Disordered" evidence="9">
    <location>
        <begin position="1"/>
        <end position="41"/>
    </location>
</feature>
<dbReference type="InterPro" id="IPR013525">
    <property type="entry name" value="ABC2_TM"/>
</dbReference>
<dbReference type="Pfam" id="PF19055">
    <property type="entry name" value="ABC2_membrane_7"/>
    <property type="match status" value="1"/>
</dbReference>
<evidence type="ECO:0000256" key="6">
    <source>
        <dbReference type="ARBA" id="ARBA00022840"/>
    </source>
</evidence>
<dbReference type="InterPro" id="IPR034003">
    <property type="entry name" value="ABCG_PDR_2"/>
</dbReference>
<evidence type="ECO:0000256" key="5">
    <source>
        <dbReference type="ARBA" id="ARBA00022741"/>
    </source>
</evidence>
<dbReference type="PANTHER" id="PTHR19241">
    <property type="entry name" value="ATP-BINDING CASSETTE TRANSPORTER"/>
    <property type="match status" value="1"/>
</dbReference>
<dbReference type="Pfam" id="PF14510">
    <property type="entry name" value="ABC_trans_N"/>
    <property type="match status" value="1"/>
</dbReference>
<comment type="subcellular location">
    <subcellularLocation>
        <location evidence="1">Membrane</location>
        <topology evidence="1">Multi-pass membrane protein</topology>
    </subcellularLocation>
</comment>
<feature type="transmembrane region" description="Helical" evidence="10">
    <location>
        <begin position="697"/>
        <end position="715"/>
    </location>
</feature>
<feature type="transmembrane region" description="Helical" evidence="10">
    <location>
        <begin position="554"/>
        <end position="578"/>
    </location>
</feature>
<dbReference type="Pfam" id="PF01061">
    <property type="entry name" value="ABC2_membrane"/>
    <property type="match status" value="2"/>
</dbReference>
<feature type="transmembrane region" description="Helical" evidence="10">
    <location>
        <begin position="1372"/>
        <end position="1390"/>
    </location>
</feature>
<dbReference type="CDD" id="cd03232">
    <property type="entry name" value="ABCG_PDR_domain2"/>
    <property type="match status" value="1"/>
</dbReference>
<proteinExistence type="inferred from homology"/>
<dbReference type="InterPro" id="IPR027417">
    <property type="entry name" value="P-loop_NTPase"/>
</dbReference>
<feature type="region of interest" description="Disordered" evidence="9">
    <location>
        <begin position="108"/>
        <end position="130"/>
    </location>
</feature>
<feature type="compositionally biased region" description="Polar residues" evidence="9">
    <location>
        <begin position="1"/>
        <end position="16"/>
    </location>
</feature>
<accession>A0A5C3L2N9</accession>
<dbReference type="SMART" id="SM00382">
    <property type="entry name" value="AAA"/>
    <property type="match status" value="2"/>
</dbReference>
<dbReference type="Pfam" id="PF06422">
    <property type="entry name" value="PDR_CDR"/>
    <property type="match status" value="1"/>
</dbReference>
<feature type="transmembrane region" description="Helical" evidence="10">
    <location>
        <begin position="664"/>
        <end position="685"/>
    </location>
</feature>
<keyword evidence="6" id="KW-0067">ATP-binding</keyword>
<feature type="domain" description="ABC transporter" evidence="11">
    <location>
        <begin position="188"/>
        <end position="442"/>
    </location>
</feature>
<keyword evidence="7 10" id="KW-1133">Transmembrane helix</keyword>
<evidence type="ECO:0000256" key="8">
    <source>
        <dbReference type="ARBA" id="ARBA00023136"/>
    </source>
</evidence>
<dbReference type="Pfam" id="PF00005">
    <property type="entry name" value="ABC_tran"/>
    <property type="match status" value="2"/>
</dbReference>
<evidence type="ECO:0000256" key="10">
    <source>
        <dbReference type="SAM" id="Phobius"/>
    </source>
</evidence>
<evidence type="ECO:0000256" key="4">
    <source>
        <dbReference type="ARBA" id="ARBA00022692"/>
    </source>
</evidence>
<dbReference type="InterPro" id="IPR017871">
    <property type="entry name" value="ABC_transporter-like_CS"/>
</dbReference>
<feature type="transmembrane region" description="Helical" evidence="10">
    <location>
        <begin position="1491"/>
        <end position="1512"/>
    </location>
</feature>
<feature type="transmembrane region" description="Helical" evidence="10">
    <location>
        <begin position="632"/>
        <end position="658"/>
    </location>
</feature>
<feature type="transmembrane region" description="Helical" evidence="10">
    <location>
        <begin position="1259"/>
        <end position="1279"/>
    </location>
</feature>
<dbReference type="CDD" id="cd03233">
    <property type="entry name" value="ABCG_PDR_domain1"/>
    <property type="match status" value="1"/>
</dbReference>
<feature type="transmembrane region" description="Helical" evidence="10">
    <location>
        <begin position="590"/>
        <end position="611"/>
    </location>
</feature>
<dbReference type="OrthoDB" id="245989at2759"/>
<keyword evidence="5" id="KW-0547">Nucleotide-binding</keyword>
<dbReference type="InterPro" id="IPR029481">
    <property type="entry name" value="ABC_trans_N"/>
</dbReference>
<dbReference type="InterPro" id="IPR043926">
    <property type="entry name" value="ABCG_dom"/>
</dbReference>
<dbReference type="SUPFAM" id="SSF52540">
    <property type="entry name" value="P-loop containing nucleoside triphosphate hydrolases"/>
    <property type="match status" value="2"/>
</dbReference>
<feature type="domain" description="ABC transporter" evidence="11">
    <location>
        <begin position="899"/>
        <end position="1134"/>
    </location>
</feature>
<evidence type="ECO:0000256" key="3">
    <source>
        <dbReference type="ARBA" id="ARBA00022448"/>
    </source>
</evidence>
<feature type="transmembrane region" description="Helical" evidence="10">
    <location>
        <begin position="1341"/>
        <end position="1360"/>
    </location>
</feature>
<dbReference type="PROSITE" id="PS50893">
    <property type="entry name" value="ABC_TRANSPORTER_2"/>
    <property type="match status" value="2"/>
</dbReference>
<evidence type="ECO:0000256" key="7">
    <source>
        <dbReference type="ARBA" id="ARBA00022989"/>
    </source>
</evidence>
<reference evidence="12 13" key="1">
    <citation type="journal article" date="2019" name="Nat. Ecol. Evol.">
        <title>Megaphylogeny resolves global patterns of mushroom evolution.</title>
        <authorList>
            <person name="Varga T."/>
            <person name="Krizsan K."/>
            <person name="Foldi C."/>
            <person name="Dima B."/>
            <person name="Sanchez-Garcia M."/>
            <person name="Sanchez-Ramirez S."/>
            <person name="Szollosi G.J."/>
            <person name="Szarkandi J.G."/>
            <person name="Papp V."/>
            <person name="Albert L."/>
            <person name="Andreopoulos W."/>
            <person name="Angelini C."/>
            <person name="Antonin V."/>
            <person name="Barry K.W."/>
            <person name="Bougher N.L."/>
            <person name="Buchanan P."/>
            <person name="Buyck B."/>
            <person name="Bense V."/>
            <person name="Catcheside P."/>
            <person name="Chovatia M."/>
            <person name="Cooper J."/>
            <person name="Damon W."/>
            <person name="Desjardin D."/>
            <person name="Finy P."/>
            <person name="Geml J."/>
            <person name="Haridas S."/>
            <person name="Hughes K."/>
            <person name="Justo A."/>
            <person name="Karasinski D."/>
            <person name="Kautmanova I."/>
            <person name="Kiss B."/>
            <person name="Kocsube S."/>
            <person name="Kotiranta H."/>
            <person name="LaButti K.M."/>
            <person name="Lechner B.E."/>
            <person name="Liimatainen K."/>
            <person name="Lipzen A."/>
            <person name="Lukacs Z."/>
            <person name="Mihaltcheva S."/>
            <person name="Morgado L.N."/>
            <person name="Niskanen T."/>
            <person name="Noordeloos M.E."/>
            <person name="Ohm R.A."/>
            <person name="Ortiz-Santana B."/>
            <person name="Ovrebo C."/>
            <person name="Racz N."/>
            <person name="Riley R."/>
            <person name="Savchenko A."/>
            <person name="Shiryaev A."/>
            <person name="Soop K."/>
            <person name="Spirin V."/>
            <person name="Szebenyi C."/>
            <person name="Tomsovsky M."/>
            <person name="Tulloss R.E."/>
            <person name="Uehling J."/>
            <person name="Grigoriev I.V."/>
            <person name="Vagvolgyi C."/>
            <person name="Papp T."/>
            <person name="Martin F.M."/>
            <person name="Miettinen O."/>
            <person name="Hibbett D.S."/>
            <person name="Nagy L.G."/>
        </authorList>
    </citation>
    <scope>NUCLEOTIDE SEQUENCE [LARGE SCALE GENOMIC DNA]</scope>
    <source>
        <strain evidence="12 13">CBS 121175</strain>
    </source>
</reference>
<evidence type="ECO:0000313" key="13">
    <source>
        <dbReference type="Proteomes" id="UP000307440"/>
    </source>
</evidence>
<dbReference type="GO" id="GO:0005524">
    <property type="term" value="F:ATP binding"/>
    <property type="evidence" value="ECO:0007669"/>
    <property type="project" value="UniProtKB-KW"/>
</dbReference>
<keyword evidence="3" id="KW-0813">Transport</keyword>
<gene>
    <name evidence="12" type="ORF">FA15DRAFT_758018</name>
</gene>
<dbReference type="InterPro" id="IPR003439">
    <property type="entry name" value="ABC_transporter-like_ATP-bd"/>
</dbReference>
<evidence type="ECO:0000256" key="9">
    <source>
        <dbReference type="SAM" id="MobiDB-lite"/>
    </source>
</evidence>
<dbReference type="GO" id="GO:0016020">
    <property type="term" value="C:membrane"/>
    <property type="evidence" value="ECO:0007669"/>
    <property type="project" value="UniProtKB-SubCell"/>
</dbReference>
<organism evidence="12 13">
    <name type="scientific">Coprinopsis marcescibilis</name>
    <name type="common">Agaric fungus</name>
    <name type="synonym">Psathyrella marcescibilis</name>
    <dbReference type="NCBI Taxonomy" id="230819"/>
    <lineage>
        <taxon>Eukaryota</taxon>
        <taxon>Fungi</taxon>
        <taxon>Dikarya</taxon>
        <taxon>Basidiomycota</taxon>
        <taxon>Agaricomycotina</taxon>
        <taxon>Agaricomycetes</taxon>
        <taxon>Agaricomycetidae</taxon>
        <taxon>Agaricales</taxon>
        <taxon>Agaricineae</taxon>
        <taxon>Psathyrellaceae</taxon>
        <taxon>Coprinopsis</taxon>
    </lineage>
</organism>
<keyword evidence="13" id="KW-1185">Reference proteome</keyword>
<dbReference type="Proteomes" id="UP000307440">
    <property type="component" value="Unassembled WGS sequence"/>
</dbReference>
<evidence type="ECO:0000256" key="2">
    <source>
        <dbReference type="ARBA" id="ARBA00006012"/>
    </source>
</evidence>
<feature type="transmembrane region" description="Helical" evidence="10">
    <location>
        <begin position="1300"/>
        <end position="1329"/>
    </location>
</feature>
<dbReference type="FunFam" id="3.40.50.300:FF:000054">
    <property type="entry name" value="ABC multidrug transporter atrF"/>
    <property type="match status" value="1"/>
</dbReference>
<keyword evidence="8 10" id="KW-0472">Membrane</keyword>
<dbReference type="InterPro" id="IPR010929">
    <property type="entry name" value="PDR_CDR_ABC"/>
</dbReference>
<evidence type="ECO:0000259" key="11">
    <source>
        <dbReference type="PROSITE" id="PS50893"/>
    </source>
</evidence>
<dbReference type="EMBL" id="ML210241">
    <property type="protein sequence ID" value="TFK22428.1"/>
    <property type="molecule type" value="Genomic_DNA"/>
</dbReference>